<dbReference type="GO" id="GO:0003677">
    <property type="term" value="F:DNA binding"/>
    <property type="evidence" value="ECO:0007669"/>
    <property type="project" value="UniProtKB-KW"/>
</dbReference>
<sequence length="163" mass="18186">MTLSSGSIGNPDAVTPLSLAKRIRPLLTRAELLYSRRSSESQLSRAQLSIMMTLEALGACRISQLAEAEAIRMPTASNAVHHLEVAGMVERVRDSKDRRGVRVELTDRGREELHRVSEERNQQMAEMFSTLSQEELEFGAGLETILSKILENYPEHPKTNPSV</sequence>
<protein>
    <submittedName>
        <fullName evidence="5">MarR family transcriptional regulator</fullName>
    </submittedName>
</protein>
<dbReference type="RefSeq" id="WP_048733166.1">
    <property type="nucleotide sequence ID" value="NZ_JASOMP010000003.1"/>
</dbReference>
<dbReference type="InterPro" id="IPR036388">
    <property type="entry name" value="WH-like_DNA-bd_sf"/>
</dbReference>
<dbReference type="GO" id="GO:0003700">
    <property type="term" value="F:DNA-binding transcription factor activity"/>
    <property type="evidence" value="ECO:0007669"/>
    <property type="project" value="InterPro"/>
</dbReference>
<accession>A0AAW9SXH7</accession>
<feature type="domain" description="HTH marR-type" evidence="4">
    <location>
        <begin position="20"/>
        <end position="151"/>
    </location>
</feature>
<evidence type="ECO:0000313" key="6">
    <source>
        <dbReference type="Proteomes" id="UP001223646"/>
    </source>
</evidence>
<evidence type="ECO:0000256" key="3">
    <source>
        <dbReference type="ARBA" id="ARBA00023163"/>
    </source>
</evidence>
<keyword evidence="3" id="KW-0804">Transcription</keyword>
<comment type="caution">
    <text evidence="5">The sequence shown here is derived from an EMBL/GenBank/DDBJ whole genome shotgun (WGS) entry which is preliminary data.</text>
</comment>
<evidence type="ECO:0000256" key="2">
    <source>
        <dbReference type="ARBA" id="ARBA00023125"/>
    </source>
</evidence>
<dbReference type="PANTHER" id="PTHR42756">
    <property type="entry name" value="TRANSCRIPTIONAL REGULATOR, MARR"/>
    <property type="match status" value="1"/>
</dbReference>
<reference evidence="5" key="2">
    <citation type="submission" date="2024-05" db="EMBL/GenBank/DDBJ databases">
        <authorList>
            <person name="Wolfe A."/>
        </authorList>
    </citation>
    <scope>NUCLEOTIDE SEQUENCE</scope>
    <source>
        <strain evidence="5">UMB1064</strain>
    </source>
</reference>
<dbReference type="EMBL" id="JASOOY020000006">
    <property type="protein sequence ID" value="MEO3716341.1"/>
    <property type="molecule type" value="Genomic_DNA"/>
</dbReference>
<dbReference type="SUPFAM" id="SSF46785">
    <property type="entry name" value="Winged helix' DNA-binding domain"/>
    <property type="match status" value="1"/>
</dbReference>
<dbReference type="AlphaFoldDB" id="A0AAW9SXH7"/>
<dbReference type="Gene3D" id="1.10.10.10">
    <property type="entry name" value="Winged helix-like DNA-binding domain superfamily/Winged helix DNA-binding domain"/>
    <property type="match status" value="1"/>
</dbReference>
<name>A0AAW9SXH7_CORAY</name>
<evidence type="ECO:0000256" key="1">
    <source>
        <dbReference type="ARBA" id="ARBA00023015"/>
    </source>
</evidence>
<evidence type="ECO:0000313" key="5">
    <source>
        <dbReference type="EMBL" id="MEO3716341.1"/>
    </source>
</evidence>
<dbReference type="PANTHER" id="PTHR42756:SF1">
    <property type="entry name" value="TRANSCRIPTIONAL REPRESSOR OF EMRAB OPERON"/>
    <property type="match status" value="1"/>
</dbReference>
<dbReference type="SMART" id="SM00347">
    <property type="entry name" value="HTH_MARR"/>
    <property type="match status" value="1"/>
</dbReference>
<organism evidence="5 6">
    <name type="scientific">Corynebacterium amycolatum</name>
    <dbReference type="NCBI Taxonomy" id="43765"/>
    <lineage>
        <taxon>Bacteria</taxon>
        <taxon>Bacillati</taxon>
        <taxon>Actinomycetota</taxon>
        <taxon>Actinomycetes</taxon>
        <taxon>Mycobacteriales</taxon>
        <taxon>Corynebacteriaceae</taxon>
        <taxon>Corynebacterium</taxon>
    </lineage>
</organism>
<gene>
    <name evidence="5" type="ORF">QP460_001880</name>
</gene>
<keyword evidence="1" id="KW-0805">Transcription regulation</keyword>
<dbReference type="Pfam" id="PF01047">
    <property type="entry name" value="MarR"/>
    <property type="match status" value="1"/>
</dbReference>
<reference evidence="5" key="1">
    <citation type="submission" date="2023-05" db="EMBL/GenBank/DDBJ databases">
        <authorList>
            <person name="Du J."/>
        </authorList>
    </citation>
    <scope>NUCLEOTIDE SEQUENCE</scope>
    <source>
        <strain evidence="5">UMB1064</strain>
    </source>
</reference>
<proteinExistence type="predicted"/>
<dbReference type="InterPro" id="IPR000835">
    <property type="entry name" value="HTH_MarR-typ"/>
</dbReference>
<dbReference type="Proteomes" id="UP001223646">
    <property type="component" value="Unassembled WGS sequence"/>
</dbReference>
<evidence type="ECO:0000259" key="4">
    <source>
        <dbReference type="PROSITE" id="PS50995"/>
    </source>
</evidence>
<dbReference type="PROSITE" id="PS50995">
    <property type="entry name" value="HTH_MARR_2"/>
    <property type="match status" value="1"/>
</dbReference>
<keyword evidence="2" id="KW-0238">DNA-binding</keyword>
<dbReference type="InterPro" id="IPR036390">
    <property type="entry name" value="WH_DNA-bd_sf"/>
</dbReference>